<evidence type="ECO:0000313" key="6">
    <source>
        <dbReference type="Proteomes" id="UP001549251"/>
    </source>
</evidence>
<dbReference type="NCBIfam" id="TIGR00685">
    <property type="entry name" value="T6PP"/>
    <property type="match status" value="1"/>
</dbReference>
<dbReference type="InterPro" id="IPR003337">
    <property type="entry name" value="Trehalose_PPase"/>
</dbReference>
<comment type="similarity">
    <text evidence="2 4">Belongs to the trehalose phosphatase family.</text>
</comment>
<dbReference type="Pfam" id="PF02358">
    <property type="entry name" value="Trehalose_PPase"/>
    <property type="match status" value="1"/>
</dbReference>
<dbReference type="Gene3D" id="3.30.70.1020">
    <property type="entry name" value="Trehalose-6-phosphate phosphatase related protein, domain 2"/>
    <property type="match status" value="1"/>
</dbReference>
<evidence type="ECO:0000256" key="2">
    <source>
        <dbReference type="ARBA" id="ARBA00008770"/>
    </source>
</evidence>
<evidence type="ECO:0000313" key="5">
    <source>
        <dbReference type="EMBL" id="MET4570596.1"/>
    </source>
</evidence>
<comment type="caution">
    <text evidence="5">The sequence shown here is derived from an EMBL/GenBank/DDBJ whole genome shotgun (WGS) entry which is preliminary data.</text>
</comment>
<dbReference type="InterPro" id="IPR044651">
    <property type="entry name" value="OTSB-like"/>
</dbReference>
<dbReference type="InterPro" id="IPR036412">
    <property type="entry name" value="HAD-like_sf"/>
</dbReference>
<evidence type="ECO:0000256" key="4">
    <source>
        <dbReference type="RuleBase" id="RU361117"/>
    </source>
</evidence>
<keyword evidence="6" id="KW-1185">Reference proteome</keyword>
<evidence type="ECO:0000256" key="3">
    <source>
        <dbReference type="ARBA" id="ARBA00022801"/>
    </source>
</evidence>
<dbReference type="RefSeq" id="WP_354551903.1">
    <property type="nucleotide sequence ID" value="NZ_JBEPSD010000003.1"/>
</dbReference>
<dbReference type="PANTHER" id="PTHR43768">
    <property type="entry name" value="TREHALOSE 6-PHOSPHATE PHOSPHATASE"/>
    <property type="match status" value="1"/>
</dbReference>
<comment type="cofactor">
    <cofactor evidence="4">
        <name>Mg(2+)</name>
        <dbReference type="ChEBI" id="CHEBI:18420"/>
    </cofactor>
</comment>
<dbReference type="EC" id="3.1.3.12" evidence="4"/>
<keyword evidence="4" id="KW-0460">Magnesium</keyword>
<dbReference type="PANTHER" id="PTHR43768:SF3">
    <property type="entry name" value="TREHALOSE 6-PHOSPHATE PHOSPHATASE"/>
    <property type="match status" value="1"/>
</dbReference>
<keyword evidence="4" id="KW-0479">Metal-binding</keyword>
<accession>A0ABV2PZX2</accession>
<dbReference type="NCBIfam" id="TIGR01484">
    <property type="entry name" value="HAD-SF-IIB"/>
    <property type="match status" value="1"/>
</dbReference>
<comment type="catalytic activity">
    <reaction evidence="4">
        <text>alpha,alpha-trehalose 6-phosphate + H2O = alpha,alpha-trehalose + phosphate</text>
        <dbReference type="Rhea" id="RHEA:23420"/>
        <dbReference type="ChEBI" id="CHEBI:15377"/>
        <dbReference type="ChEBI" id="CHEBI:16551"/>
        <dbReference type="ChEBI" id="CHEBI:43474"/>
        <dbReference type="ChEBI" id="CHEBI:58429"/>
        <dbReference type="EC" id="3.1.3.12"/>
    </reaction>
</comment>
<protein>
    <recommendedName>
        <fullName evidence="4">Trehalose 6-phosphate phosphatase</fullName>
        <ecNumber evidence="4">3.1.3.12</ecNumber>
    </recommendedName>
</protein>
<dbReference type="EMBL" id="JBEPSD010000003">
    <property type="protein sequence ID" value="MET4570596.1"/>
    <property type="molecule type" value="Genomic_DNA"/>
</dbReference>
<dbReference type="Gene3D" id="3.40.50.1000">
    <property type="entry name" value="HAD superfamily/HAD-like"/>
    <property type="match status" value="1"/>
</dbReference>
<dbReference type="InterPro" id="IPR023214">
    <property type="entry name" value="HAD_sf"/>
</dbReference>
<evidence type="ECO:0000256" key="1">
    <source>
        <dbReference type="ARBA" id="ARBA00005199"/>
    </source>
</evidence>
<sequence length="280" mass="29917">MSTATPAIACTPRDPLPPPPLPDAGTHWAIFLDVDGTLLDFADDPLAVRPDAALLGLLHALHRRLDGALALVSGRELADLDRLFAASHWAAAGLHGLQLRHADGSRRDFAVAPAQQAHMRDAAHTLAARFDGVQLEDKHAAIALHCRRAPAQLPALHEAAIAVMTHLPGYELQPGNLVLEFKPAGMDKGRAVLELLQRAPFAGRRPVYLGDDLTDEHAFASINARHGLSVRIGTREPSLAAFTLPGPAAAEAWLTRVLDALTHGAPIHARLPEGDPTRQP</sequence>
<dbReference type="InterPro" id="IPR006379">
    <property type="entry name" value="HAD-SF_hydro_IIB"/>
</dbReference>
<name>A0ABV2PZX2_9GAMM</name>
<dbReference type="CDD" id="cd01627">
    <property type="entry name" value="HAD_TPP"/>
    <property type="match status" value="1"/>
</dbReference>
<organism evidence="5 6">
    <name type="scientific">Rhodanobacter soli</name>
    <dbReference type="NCBI Taxonomy" id="590609"/>
    <lineage>
        <taxon>Bacteria</taxon>
        <taxon>Pseudomonadati</taxon>
        <taxon>Pseudomonadota</taxon>
        <taxon>Gammaproteobacteria</taxon>
        <taxon>Lysobacterales</taxon>
        <taxon>Rhodanobacteraceae</taxon>
        <taxon>Rhodanobacter</taxon>
    </lineage>
</organism>
<comment type="function">
    <text evidence="4">Removes the phosphate from trehalose 6-phosphate to produce free trehalose.</text>
</comment>
<gene>
    <name evidence="5" type="ORF">ABIE04_002975</name>
</gene>
<dbReference type="SUPFAM" id="SSF56784">
    <property type="entry name" value="HAD-like"/>
    <property type="match status" value="1"/>
</dbReference>
<reference evidence="5 6" key="1">
    <citation type="submission" date="2024-06" db="EMBL/GenBank/DDBJ databases">
        <title>Sorghum-associated microbial communities from plants grown in Nebraska, USA.</title>
        <authorList>
            <person name="Schachtman D."/>
        </authorList>
    </citation>
    <scope>NUCLEOTIDE SEQUENCE [LARGE SCALE GENOMIC DNA]</scope>
    <source>
        <strain evidence="5 6">1757</strain>
    </source>
</reference>
<proteinExistence type="inferred from homology"/>
<comment type="pathway">
    <text evidence="1 4">Glycan biosynthesis; trehalose biosynthesis.</text>
</comment>
<dbReference type="GO" id="GO:0004805">
    <property type="term" value="F:trehalose-phosphatase activity"/>
    <property type="evidence" value="ECO:0007669"/>
    <property type="project" value="UniProtKB-EC"/>
</dbReference>
<keyword evidence="3 4" id="KW-0378">Hydrolase</keyword>
<dbReference type="Proteomes" id="UP001549251">
    <property type="component" value="Unassembled WGS sequence"/>
</dbReference>